<feature type="domain" description="Methyltransferase" evidence="6">
    <location>
        <begin position="43"/>
        <end position="161"/>
    </location>
</feature>
<name>A0ABU8HDR2_9BACI</name>
<keyword evidence="4 5" id="KW-0093">Biotin biosynthesis</keyword>
<dbReference type="Gene3D" id="3.40.50.150">
    <property type="entry name" value="Vaccinia Virus protein VP39"/>
    <property type="match status" value="1"/>
</dbReference>
<dbReference type="Pfam" id="PF13847">
    <property type="entry name" value="Methyltransf_31"/>
    <property type="match status" value="1"/>
</dbReference>
<evidence type="ECO:0000256" key="1">
    <source>
        <dbReference type="ARBA" id="ARBA00022603"/>
    </source>
</evidence>
<keyword evidence="8" id="KW-1185">Reference proteome</keyword>
<accession>A0ABU8HDR2</accession>
<evidence type="ECO:0000313" key="7">
    <source>
        <dbReference type="EMBL" id="MEI5907500.1"/>
    </source>
</evidence>
<dbReference type="Proteomes" id="UP001312865">
    <property type="component" value="Unassembled WGS sequence"/>
</dbReference>
<evidence type="ECO:0000256" key="3">
    <source>
        <dbReference type="ARBA" id="ARBA00022691"/>
    </source>
</evidence>
<dbReference type="SUPFAM" id="SSF53335">
    <property type="entry name" value="S-adenosyl-L-methionine-dependent methyltransferases"/>
    <property type="match status" value="1"/>
</dbReference>
<dbReference type="RefSeq" id="WP_336586934.1">
    <property type="nucleotide sequence ID" value="NZ_JBBAXC010000007.1"/>
</dbReference>
<comment type="similarity">
    <text evidence="5">Belongs to the methyltransferase superfamily.</text>
</comment>
<dbReference type="PANTHER" id="PTHR43861">
    <property type="entry name" value="TRANS-ACONITATE 2-METHYLTRANSFERASE-RELATED"/>
    <property type="match status" value="1"/>
</dbReference>
<evidence type="ECO:0000313" key="8">
    <source>
        <dbReference type="Proteomes" id="UP001312865"/>
    </source>
</evidence>
<keyword evidence="1 5" id="KW-0489">Methyltransferase</keyword>
<dbReference type="InterPro" id="IPR029063">
    <property type="entry name" value="SAM-dependent_MTases_sf"/>
</dbReference>
<dbReference type="InterPro" id="IPR025714">
    <property type="entry name" value="Methyltranfer_dom"/>
</dbReference>
<evidence type="ECO:0000256" key="5">
    <source>
        <dbReference type="HAMAP-Rule" id="MF_00835"/>
    </source>
</evidence>
<dbReference type="CDD" id="cd02440">
    <property type="entry name" value="AdoMet_MTases"/>
    <property type="match status" value="1"/>
</dbReference>
<gene>
    <name evidence="5 7" type="primary">bioC</name>
    <name evidence="7" type="ORF">WAK64_10565</name>
</gene>
<dbReference type="HAMAP" id="MF_00835">
    <property type="entry name" value="BioC"/>
    <property type="match status" value="1"/>
</dbReference>
<evidence type="ECO:0000259" key="6">
    <source>
        <dbReference type="Pfam" id="PF13847"/>
    </source>
</evidence>
<dbReference type="NCBIfam" id="TIGR02072">
    <property type="entry name" value="BioC"/>
    <property type="match status" value="1"/>
</dbReference>
<dbReference type="PANTHER" id="PTHR43861:SF1">
    <property type="entry name" value="TRANS-ACONITATE 2-METHYLTRANSFERASE"/>
    <property type="match status" value="1"/>
</dbReference>
<comment type="function">
    <text evidence="5">Converts the free carboxyl group of a malonyl-thioester to its methyl ester by transfer of a methyl group from S-adenosyl-L-methionine (SAM). It allows to synthesize pimeloyl-ACP via the fatty acid synthetic pathway.</text>
</comment>
<keyword evidence="3 5" id="KW-0949">S-adenosyl-L-methionine</keyword>
<organism evidence="7 8">
    <name type="scientific">Bacillus spongiae</name>
    <dbReference type="NCBI Taxonomy" id="2683610"/>
    <lineage>
        <taxon>Bacteria</taxon>
        <taxon>Bacillati</taxon>
        <taxon>Bacillota</taxon>
        <taxon>Bacilli</taxon>
        <taxon>Bacillales</taxon>
        <taxon>Bacillaceae</taxon>
        <taxon>Bacillus</taxon>
    </lineage>
</organism>
<protein>
    <recommendedName>
        <fullName evidence="5">Malonyl-[acyl-carrier protein] O-methyltransferase</fullName>
        <shortName evidence="5">Malonyl-ACP O-methyltransferase</shortName>
        <ecNumber evidence="5">2.1.1.197</ecNumber>
    </recommendedName>
    <alternativeName>
        <fullName evidence="5">Biotin synthesis protein BioC</fullName>
    </alternativeName>
</protein>
<dbReference type="InterPro" id="IPR011814">
    <property type="entry name" value="BioC"/>
</dbReference>
<comment type="pathway">
    <text evidence="5">Cofactor biosynthesis; biotin biosynthesis.</text>
</comment>
<dbReference type="EMBL" id="JBBAXC010000007">
    <property type="protein sequence ID" value="MEI5907500.1"/>
    <property type="molecule type" value="Genomic_DNA"/>
</dbReference>
<dbReference type="GO" id="GO:0102130">
    <property type="term" value="F:malonyl-CoA methyltransferase activity"/>
    <property type="evidence" value="ECO:0007669"/>
    <property type="project" value="UniProtKB-EC"/>
</dbReference>
<sequence length="271" mass="31120">MIDKQLLQKRFSQRAESYDDFAIVQKKMAIELIHTIPPFDENRKIRILEIGCGTGYLTNLLCETFPLASIMAVDLAPGMIEKAKQRITNNQVTFRCGDIEEMVLNESYDIIISNATLQWINDLPKLLKKLGNQLAMGGVLAFSTFGNHTFHELHTSFENAKKSLAYERANPPGQSFYTLQELSYLCKQELGYLGGGDNPFFSSEKVYVEYFETVRMFFSSVKKVGANNSNVEGYCQRPSFFKELMRQYDGHFRDMNGVKATYHSLFIRYIR</sequence>
<dbReference type="GO" id="GO:0032259">
    <property type="term" value="P:methylation"/>
    <property type="evidence" value="ECO:0007669"/>
    <property type="project" value="UniProtKB-KW"/>
</dbReference>
<comment type="caution">
    <text evidence="7">The sequence shown here is derived from an EMBL/GenBank/DDBJ whole genome shotgun (WGS) entry which is preliminary data.</text>
</comment>
<evidence type="ECO:0000256" key="4">
    <source>
        <dbReference type="ARBA" id="ARBA00022756"/>
    </source>
</evidence>
<proteinExistence type="inferred from homology"/>
<evidence type="ECO:0000256" key="2">
    <source>
        <dbReference type="ARBA" id="ARBA00022679"/>
    </source>
</evidence>
<dbReference type="EC" id="2.1.1.197" evidence="5"/>
<reference evidence="7 8" key="1">
    <citation type="journal article" date="2018" name="J. Microbiol.">
        <title>Bacillus spongiae sp. nov., isolated from sponge of Jeju Island.</title>
        <authorList>
            <person name="Lee G.E."/>
            <person name="Im W.T."/>
            <person name="Park J.S."/>
        </authorList>
    </citation>
    <scope>NUCLEOTIDE SEQUENCE [LARGE SCALE GENOMIC DNA]</scope>
    <source>
        <strain evidence="7 8">135PIL107-10</strain>
    </source>
</reference>
<comment type="catalytic activity">
    <reaction evidence="5">
        <text>malonyl-[ACP] + S-adenosyl-L-methionine = malonyl-[ACP] methyl ester + S-adenosyl-L-homocysteine</text>
        <dbReference type="Rhea" id="RHEA:17105"/>
        <dbReference type="Rhea" id="RHEA-COMP:9623"/>
        <dbReference type="Rhea" id="RHEA-COMP:9954"/>
        <dbReference type="ChEBI" id="CHEBI:57856"/>
        <dbReference type="ChEBI" id="CHEBI:59789"/>
        <dbReference type="ChEBI" id="CHEBI:78449"/>
        <dbReference type="ChEBI" id="CHEBI:78845"/>
        <dbReference type="EC" id="2.1.1.197"/>
    </reaction>
</comment>
<keyword evidence="2 5" id="KW-0808">Transferase</keyword>